<dbReference type="PRINTS" id="PR00465">
    <property type="entry name" value="EP450IV"/>
</dbReference>
<dbReference type="Gene3D" id="1.10.630.10">
    <property type="entry name" value="Cytochrome P450"/>
    <property type="match status" value="1"/>
</dbReference>
<dbReference type="GO" id="GO:0016020">
    <property type="term" value="C:membrane"/>
    <property type="evidence" value="ECO:0007669"/>
    <property type="project" value="UniProtKB-SubCell"/>
</dbReference>
<keyword evidence="4 12" id="KW-0349">Heme</keyword>
<dbReference type="SUPFAM" id="SSF48264">
    <property type="entry name" value="Cytochrome P450"/>
    <property type="match status" value="1"/>
</dbReference>
<evidence type="ECO:0000313" key="16">
    <source>
        <dbReference type="Proteomes" id="UP000572817"/>
    </source>
</evidence>
<dbReference type="InterPro" id="IPR001128">
    <property type="entry name" value="Cyt_P450"/>
</dbReference>
<evidence type="ECO:0000256" key="8">
    <source>
        <dbReference type="ARBA" id="ARBA00023002"/>
    </source>
</evidence>
<feature type="binding site" description="axial binding residue" evidence="12">
    <location>
        <position position="460"/>
    </location>
    <ligand>
        <name>heme</name>
        <dbReference type="ChEBI" id="CHEBI:30413"/>
    </ligand>
    <ligandPart>
        <name>Fe</name>
        <dbReference type="ChEBI" id="CHEBI:18248"/>
    </ligandPart>
</feature>
<dbReference type="OrthoDB" id="1844152at2759"/>
<evidence type="ECO:0000256" key="9">
    <source>
        <dbReference type="ARBA" id="ARBA00023004"/>
    </source>
</evidence>
<feature type="transmembrane region" description="Helical" evidence="14">
    <location>
        <begin position="20"/>
        <end position="39"/>
    </location>
</feature>
<dbReference type="InterPro" id="IPR017972">
    <property type="entry name" value="Cyt_P450_CS"/>
</dbReference>
<evidence type="ECO:0000313" key="15">
    <source>
        <dbReference type="EMBL" id="KAF4310775.1"/>
    </source>
</evidence>
<accession>A0A8H4J017</accession>
<evidence type="ECO:0000256" key="7">
    <source>
        <dbReference type="ARBA" id="ARBA00022989"/>
    </source>
</evidence>
<evidence type="ECO:0000256" key="6">
    <source>
        <dbReference type="ARBA" id="ARBA00022723"/>
    </source>
</evidence>
<proteinExistence type="inferred from homology"/>
<dbReference type="GO" id="GO:0016705">
    <property type="term" value="F:oxidoreductase activity, acting on paired donors, with incorporation or reduction of molecular oxygen"/>
    <property type="evidence" value="ECO:0007669"/>
    <property type="project" value="InterPro"/>
</dbReference>
<evidence type="ECO:0000256" key="14">
    <source>
        <dbReference type="SAM" id="Phobius"/>
    </source>
</evidence>
<dbReference type="GO" id="GO:0005506">
    <property type="term" value="F:iron ion binding"/>
    <property type="evidence" value="ECO:0007669"/>
    <property type="project" value="InterPro"/>
</dbReference>
<dbReference type="InterPro" id="IPR002403">
    <property type="entry name" value="Cyt_P450_E_grp-IV"/>
</dbReference>
<evidence type="ECO:0000256" key="12">
    <source>
        <dbReference type="PIRSR" id="PIRSR602403-1"/>
    </source>
</evidence>
<dbReference type="EMBL" id="WWBZ02000013">
    <property type="protein sequence ID" value="KAF4310775.1"/>
    <property type="molecule type" value="Genomic_DNA"/>
</dbReference>
<dbReference type="InterPro" id="IPR036396">
    <property type="entry name" value="Cyt_P450_sf"/>
</dbReference>
<reference evidence="15" key="1">
    <citation type="submission" date="2020-04" db="EMBL/GenBank/DDBJ databases">
        <title>Genome Assembly and Annotation of Botryosphaeria dothidea sdau 11-99, a Latent Pathogen of Apple Fruit Ring Rot in China.</title>
        <authorList>
            <person name="Yu C."/>
            <person name="Diao Y."/>
            <person name="Lu Q."/>
            <person name="Zhao J."/>
            <person name="Cui S."/>
            <person name="Peng C."/>
            <person name="He B."/>
            <person name="Liu H."/>
        </authorList>
    </citation>
    <scope>NUCLEOTIDE SEQUENCE [LARGE SCALE GENOMIC DNA]</scope>
    <source>
        <strain evidence="15">Sdau11-99</strain>
    </source>
</reference>
<dbReference type="GO" id="GO:0020037">
    <property type="term" value="F:heme binding"/>
    <property type="evidence" value="ECO:0007669"/>
    <property type="project" value="InterPro"/>
</dbReference>
<dbReference type="PROSITE" id="PS00086">
    <property type="entry name" value="CYTOCHROME_P450"/>
    <property type="match status" value="1"/>
</dbReference>
<evidence type="ECO:0000256" key="3">
    <source>
        <dbReference type="ARBA" id="ARBA00010617"/>
    </source>
</evidence>
<comment type="caution">
    <text evidence="15">The sequence shown here is derived from an EMBL/GenBank/DDBJ whole genome shotgun (WGS) entry which is preliminary data.</text>
</comment>
<evidence type="ECO:0000256" key="13">
    <source>
        <dbReference type="RuleBase" id="RU000461"/>
    </source>
</evidence>
<dbReference type="Proteomes" id="UP000572817">
    <property type="component" value="Unassembled WGS sequence"/>
</dbReference>
<evidence type="ECO:0000256" key="2">
    <source>
        <dbReference type="ARBA" id="ARBA00004370"/>
    </source>
</evidence>
<name>A0A8H4J017_9PEZI</name>
<dbReference type="Pfam" id="PF00067">
    <property type="entry name" value="p450"/>
    <property type="match status" value="1"/>
</dbReference>
<evidence type="ECO:0000256" key="11">
    <source>
        <dbReference type="ARBA" id="ARBA00023136"/>
    </source>
</evidence>
<dbReference type="PANTHER" id="PTHR46206">
    <property type="entry name" value="CYTOCHROME P450"/>
    <property type="match status" value="1"/>
</dbReference>
<dbReference type="PANTHER" id="PTHR46206:SF5">
    <property type="entry name" value="P450, PUTATIVE (EUROFUNG)-RELATED"/>
    <property type="match status" value="1"/>
</dbReference>
<dbReference type="CDD" id="cd11041">
    <property type="entry name" value="CYP503A1-like"/>
    <property type="match status" value="1"/>
</dbReference>
<keyword evidence="9 12" id="KW-0408">Iron</keyword>
<keyword evidence="8 13" id="KW-0560">Oxidoreductase</keyword>
<evidence type="ECO:0008006" key="17">
    <source>
        <dbReference type="Google" id="ProtNLM"/>
    </source>
</evidence>
<comment type="similarity">
    <text evidence="3 13">Belongs to the cytochrome P450 family.</text>
</comment>
<dbReference type="AlphaFoldDB" id="A0A8H4J017"/>
<sequence>MDAKALNVDHGLARLNGSAGNPLFVAIAICTVSLLWRYWTKSPYPRVGNSRLWTWLPFATPMRYALDKIANEAYLKINKGLGQAFAMKFFGFDYIMLPPEYLQDLKKASLDTLNFNVSFSDAFNLDASVGDLYWSDNMRLAVTNYLNKQMKRFVPELVDEVDYSLDKLIGHPAGWKNIVAAKLNGDLIHRVTNRVLVGPEFCRDETFLETSQKFTSTLLPSAVWTNFMTFGPLRPLLSKLTTWFHKTQLEASIKLLTPEIKRRMRAREAEKPSPCSDSIEWLIDIAEKMDDQRELSVRRLAENVLHLLFAANSAPGALVTQMVYEVLMDPRYLGPLRDEIAAALRAEGSWTAEALADMPLLDSFVRETLRMYPPGSIACTRTVMDEQYTLHDGTKLPRGSRIAFPVLAIQVDPANYENAATFDGYRFVERDRAGKAKANTLASSTVTPDFLPFGYGKHACPGRFFGILEAKIVFAKLLQEYDMEWAEPVTSRPPNISIEGMVPPNQAQEIKIKSRSS</sequence>
<evidence type="ECO:0000256" key="4">
    <source>
        <dbReference type="ARBA" id="ARBA00022617"/>
    </source>
</evidence>
<keyword evidence="7 14" id="KW-1133">Transmembrane helix</keyword>
<evidence type="ECO:0000256" key="10">
    <source>
        <dbReference type="ARBA" id="ARBA00023033"/>
    </source>
</evidence>
<protein>
    <recommendedName>
        <fullName evidence="17">Cytochrome p450 protein</fullName>
    </recommendedName>
</protein>
<comment type="subcellular location">
    <subcellularLocation>
        <location evidence="2">Membrane</location>
    </subcellularLocation>
</comment>
<keyword evidence="16" id="KW-1185">Reference proteome</keyword>
<gene>
    <name evidence="15" type="ORF">GTA08_BOTSDO13760</name>
</gene>
<evidence type="ECO:0000256" key="5">
    <source>
        <dbReference type="ARBA" id="ARBA00022692"/>
    </source>
</evidence>
<dbReference type="GO" id="GO:0004497">
    <property type="term" value="F:monooxygenase activity"/>
    <property type="evidence" value="ECO:0007669"/>
    <property type="project" value="UniProtKB-KW"/>
</dbReference>
<keyword evidence="10 13" id="KW-0503">Monooxygenase</keyword>
<evidence type="ECO:0000256" key="1">
    <source>
        <dbReference type="ARBA" id="ARBA00001971"/>
    </source>
</evidence>
<organism evidence="15 16">
    <name type="scientific">Botryosphaeria dothidea</name>
    <dbReference type="NCBI Taxonomy" id="55169"/>
    <lineage>
        <taxon>Eukaryota</taxon>
        <taxon>Fungi</taxon>
        <taxon>Dikarya</taxon>
        <taxon>Ascomycota</taxon>
        <taxon>Pezizomycotina</taxon>
        <taxon>Dothideomycetes</taxon>
        <taxon>Dothideomycetes incertae sedis</taxon>
        <taxon>Botryosphaeriales</taxon>
        <taxon>Botryosphaeriaceae</taxon>
        <taxon>Botryosphaeria</taxon>
    </lineage>
</organism>
<keyword evidence="5 14" id="KW-0812">Transmembrane</keyword>
<keyword evidence="11 14" id="KW-0472">Membrane</keyword>
<keyword evidence="6 12" id="KW-0479">Metal-binding</keyword>
<comment type="cofactor">
    <cofactor evidence="1 12">
        <name>heme</name>
        <dbReference type="ChEBI" id="CHEBI:30413"/>
    </cofactor>
</comment>